<evidence type="ECO:0000259" key="8">
    <source>
        <dbReference type="Pfam" id="PF11967"/>
    </source>
</evidence>
<dbReference type="SUPFAM" id="SSF57863">
    <property type="entry name" value="ArfGap/RecO-like zinc finger"/>
    <property type="match status" value="1"/>
</dbReference>
<protein>
    <recommendedName>
        <fullName evidence="2 7">DNA repair protein RecO</fullName>
    </recommendedName>
    <alternativeName>
        <fullName evidence="6 7">Recombination protein O</fullName>
    </alternativeName>
</protein>
<evidence type="ECO:0000313" key="10">
    <source>
        <dbReference type="Proteomes" id="UP000199006"/>
    </source>
</evidence>
<accession>A0A1I4G8P5</accession>
<dbReference type="HAMAP" id="MF_00201">
    <property type="entry name" value="RecO"/>
    <property type="match status" value="1"/>
</dbReference>
<dbReference type="SUPFAM" id="SSF50249">
    <property type="entry name" value="Nucleic acid-binding proteins"/>
    <property type="match status" value="1"/>
</dbReference>
<reference evidence="9 10" key="1">
    <citation type="submission" date="2016-10" db="EMBL/GenBank/DDBJ databases">
        <authorList>
            <person name="de Groot N.N."/>
        </authorList>
    </citation>
    <scope>NUCLEOTIDE SEQUENCE [LARGE SCALE GENOMIC DNA]</scope>
    <source>
        <strain evidence="9 10">ATCC 51327</strain>
    </source>
</reference>
<evidence type="ECO:0000256" key="4">
    <source>
        <dbReference type="ARBA" id="ARBA00023172"/>
    </source>
</evidence>
<sequence>MAALETEAVVLKQFDLGESDRLITLYTKEKGKIKAVARGARKGKKSRSGLVLPFSYHKFTLYQGRSLARINYVDSLAMHKQLREDLDYMAYASTVCEYIERAGLEEEADQALFSLLVVILEKLNDCSKNELLFYFTVFKAKLLLLLGVKPEIENCTICGSKMNLKGRTAFSVEQGGSICKKCLAENDNQLSRSAFSFFELNELRALYKIIFAEISLLKPDQFNLNLLEKLTDLTEKFLIYHLDLQPKSLDFLYTLRNLNS</sequence>
<dbReference type="STRING" id="29563.SAMN02983006_00650"/>
<evidence type="ECO:0000256" key="2">
    <source>
        <dbReference type="ARBA" id="ARBA00021310"/>
    </source>
</evidence>
<dbReference type="GO" id="GO:0043590">
    <property type="term" value="C:bacterial nucleoid"/>
    <property type="evidence" value="ECO:0007669"/>
    <property type="project" value="TreeGrafter"/>
</dbReference>
<dbReference type="InterPro" id="IPR012340">
    <property type="entry name" value="NA-bd_OB-fold"/>
</dbReference>
<dbReference type="RefSeq" id="WP_089859600.1">
    <property type="nucleotide sequence ID" value="NZ_FOTI01000005.1"/>
</dbReference>
<evidence type="ECO:0000313" key="9">
    <source>
        <dbReference type="EMBL" id="SFL26229.1"/>
    </source>
</evidence>
<dbReference type="InterPro" id="IPR003717">
    <property type="entry name" value="RecO"/>
</dbReference>
<feature type="domain" description="DNA replication/recombination mediator RecO N-terminal" evidence="8">
    <location>
        <begin position="1"/>
        <end position="75"/>
    </location>
</feature>
<keyword evidence="10" id="KW-1185">Reference proteome</keyword>
<dbReference type="GO" id="GO:0006302">
    <property type="term" value="P:double-strand break repair"/>
    <property type="evidence" value="ECO:0007669"/>
    <property type="project" value="TreeGrafter"/>
</dbReference>
<dbReference type="Pfam" id="PF02565">
    <property type="entry name" value="RecO_C"/>
    <property type="match status" value="1"/>
</dbReference>
<evidence type="ECO:0000256" key="1">
    <source>
        <dbReference type="ARBA" id="ARBA00007452"/>
    </source>
</evidence>
<keyword evidence="4 7" id="KW-0233">DNA recombination</keyword>
<proteinExistence type="inferred from homology"/>
<dbReference type="Gene3D" id="1.20.1440.120">
    <property type="entry name" value="Recombination protein O, C-terminal domain"/>
    <property type="match status" value="1"/>
</dbReference>
<dbReference type="PANTHER" id="PTHR33991">
    <property type="entry name" value="DNA REPAIR PROTEIN RECO"/>
    <property type="match status" value="1"/>
</dbReference>
<name>A0A1I4G8P5_9FIRM</name>
<dbReference type="NCBIfam" id="TIGR00613">
    <property type="entry name" value="reco"/>
    <property type="match status" value="1"/>
</dbReference>
<comment type="similarity">
    <text evidence="1 7">Belongs to the RecO family.</text>
</comment>
<organism evidence="9 10">
    <name type="scientific">Halanaerobium salsuginis</name>
    <dbReference type="NCBI Taxonomy" id="29563"/>
    <lineage>
        <taxon>Bacteria</taxon>
        <taxon>Bacillati</taxon>
        <taxon>Bacillota</taxon>
        <taxon>Clostridia</taxon>
        <taxon>Halanaerobiales</taxon>
        <taxon>Halanaerobiaceae</taxon>
        <taxon>Halanaerobium</taxon>
    </lineage>
</organism>
<comment type="function">
    <text evidence="7">Involved in DNA repair and RecF pathway recombination.</text>
</comment>
<keyword evidence="3 7" id="KW-0227">DNA damage</keyword>
<evidence type="ECO:0000256" key="3">
    <source>
        <dbReference type="ARBA" id="ARBA00022763"/>
    </source>
</evidence>
<dbReference type="InterPro" id="IPR037278">
    <property type="entry name" value="ARFGAP/RecO"/>
</dbReference>
<keyword evidence="5 7" id="KW-0234">DNA repair</keyword>
<dbReference type="Pfam" id="PF11967">
    <property type="entry name" value="RecO_N"/>
    <property type="match status" value="1"/>
</dbReference>
<dbReference type="AlphaFoldDB" id="A0A1I4G8P5"/>
<evidence type="ECO:0000256" key="5">
    <source>
        <dbReference type="ARBA" id="ARBA00023204"/>
    </source>
</evidence>
<gene>
    <name evidence="7" type="primary">recO</name>
    <name evidence="9" type="ORF">SAMN02983006_00650</name>
</gene>
<dbReference type="InterPro" id="IPR022572">
    <property type="entry name" value="DNA_rep/recomb_RecO_N"/>
</dbReference>
<dbReference type="Gene3D" id="2.40.50.140">
    <property type="entry name" value="Nucleic acid-binding proteins"/>
    <property type="match status" value="1"/>
</dbReference>
<evidence type="ECO:0000256" key="6">
    <source>
        <dbReference type="ARBA" id="ARBA00033409"/>
    </source>
</evidence>
<dbReference type="PANTHER" id="PTHR33991:SF1">
    <property type="entry name" value="DNA REPAIR PROTEIN RECO"/>
    <property type="match status" value="1"/>
</dbReference>
<dbReference type="OrthoDB" id="9797083at2"/>
<dbReference type="InterPro" id="IPR042242">
    <property type="entry name" value="RecO_C"/>
</dbReference>
<dbReference type="EMBL" id="FOTI01000005">
    <property type="protein sequence ID" value="SFL26229.1"/>
    <property type="molecule type" value="Genomic_DNA"/>
</dbReference>
<dbReference type="GO" id="GO:0006310">
    <property type="term" value="P:DNA recombination"/>
    <property type="evidence" value="ECO:0007669"/>
    <property type="project" value="UniProtKB-UniRule"/>
</dbReference>
<evidence type="ECO:0000256" key="7">
    <source>
        <dbReference type="HAMAP-Rule" id="MF_00201"/>
    </source>
</evidence>
<dbReference type="Proteomes" id="UP000199006">
    <property type="component" value="Unassembled WGS sequence"/>
</dbReference>